<dbReference type="PROSITE" id="PS51257">
    <property type="entry name" value="PROKAR_LIPOPROTEIN"/>
    <property type="match status" value="1"/>
</dbReference>
<dbReference type="EMBL" id="SMAF01000021">
    <property type="protein sequence ID" value="TCS94527.1"/>
    <property type="molecule type" value="Genomic_DNA"/>
</dbReference>
<dbReference type="AlphaFoldDB" id="A0A4V2UV62"/>
<protein>
    <recommendedName>
        <fullName evidence="4">DUF3558 domain-containing protein</fullName>
    </recommendedName>
</protein>
<evidence type="ECO:0000313" key="2">
    <source>
        <dbReference type="EMBL" id="TCS94527.1"/>
    </source>
</evidence>
<dbReference type="RefSeq" id="WP_132577540.1">
    <property type="nucleotide sequence ID" value="NZ_JBHLWF010000081.1"/>
</dbReference>
<evidence type="ECO:0008006" key="4">
    <source>
        <dbReference type="Google" id="ProtNLM"/>
    </source>
</evidence>
<accession>A0A4V2UV62</accession>
<evidence type="ECO:0000313" key="3">
    <source>
        <dbReference type="Proteomes" id="UP000294599"/>
    </source>
</evidence>
<keyword evidence="3" id="KW-1185">Reference proteome</keyword>
<comment type="caution">
    <text evidence="2">The sequence shown here is derived from an EMBL/GenBank/DDBJ whole genome shotgun (WGS) entry which is preliminary data.</text>
</comment>
<evidence type="ECO:0000256" key="1">
    <source>
        <dbReference type="SAM" id="MobiDB-lite"/>
    </source>
</evidence>
<proteinExistence type="predicted"/>
<feature type="region of interest" description="Disordered" evidence="1">
    <location>
        <begin position="20"/>
        <end position="54"/>
    </location>
</feature>
<sequence>MKSRTLITLAISAAIAGCAEGPEPGQEASVTRTERPAPVSAAASPAAPAAPGKVAPDDMVARLLALPTPRRLDLDPCTLITAEEAATVVTPIEKTEAKEGRDDLPFRSCEYRGGSMGMELVGIQVGGYTAEEFDLVVRTNAEAVGQTAQPVSGIGERAYWDKNNLWVHSGTTAVRFQVAKIRKMEDSALLETTRTIAEIALARL</sequence>
<gene>
    <name evidence="2" type="ORF">EDC25_12146</name>
</gene>
<feature type="compositionally biased region" description="Low complexity" evidence="1">
    <location>
        <begin position="36"/>
        <end position="54"/>
    </location>
</feature>
<dbReference type="Proteomes" id="UP000294599">
    <property type="component" value="Unassembled WGS sequence"/>
</dbReference>
<name>A0A4V2UV62_9GAMM</name>
<organism evidence="2 3">
    <name type="scientific">Pseudofulvimonas gallinarii</name>
    <dbReference type="NCBI Taxonomy" id="634155"/>
    <lineage>
        <taxon>Bacteria</taxon>
        <taxon>Pseudomonadati</taxon>
        <taxon>Pseudomonadota</taxon>
        <taxon>Gammaproteobacteria</taxon>
        <taxon>Lysobacterales</taxon>
        <taxon>Rhodanobacteraceae</taxon>
        <taxon>Pseudofulvimonas</taxon>
    </lineage>
</organism>
<reference evidence="2 3" key="1">
    <citation type="submission" date="2019-03" db="EMBL/GenBank/DDBJ databases">
        <title>Genomic Encyclopedia of Type Strains, Phase IV (KMG-IV): sequencing the most valuable type-strain genomes for metagenomic binning, comparative biology and taxonomic classification.</title>
        <authorList>
            <person name="Goeker M."/>
        </authorList>
    </citation>
    <scope>NUCLEOTIDE SEQUENCE [LARGE SCALE GENOMIC DNA]</scope>
    <source>
        <strain evidence="2 3">DSM 21944</strain>
    </source>
</reference>